<gene>
    <name evidence="1" type="ORF">SDC9_212793</name>
</gene>
<proteinExistence type="predicted"/>
<protein>
    <submittedName>
        <fullName evidence="1">Uncharacterized protein</fullName>
    </submittedName>
</protein>
<organism evidence="1">
    <name type="scientific">bioreactor metagenome</name>
    <dbReference type="NCBI Taxonomy" id="1076179"/>
    <lineage>
        <taxon>unclassified sequences</taxon>
        <taxon>metagenomes</taxon>
        <taxon>ecological metagenomes</taxon>
    </lineage>
</organism>
<dbReference type="EMBL" id="VSSQ01146734">
    <property type="protein sequence ID" value="MPN65014.1"/>
    <property type="molecule type" value="Genomic_DNA"/>
</dbReference>
<dbReference type="AlphaFoldDB" id="A0A645K0B5"/>
<sequence>MEFRITVFALSRRKENLVIRTEKTVDPADFQIHLFRSPRIEKVIVLNPKDNGPGCRHDQEVAFIKTEFTEVRRILFAVRIKFVLEV</sequence>
<name>A0A645K0B5_9ZZZZ</name>
<reference evidence="1" key="1">
    <citation type="submission" date="2019-08" db="EMBL/GenBank/DDBJ databases">
        <authorList>
            <person name="Kucharzyk K."/>
            <person name="Murdoch R.W."/>
            <person name="Higgins S."/>
            <person name="Loffler F."/>
        </authorList>
    </citation>
    <scope>NUCLEOTIDE SEQUENCE</scope>
</reference>
<evidence type="ECO:0000313" key="1">
    <source>
        <dbReference type="EMBL" id="MPN65014.1"/>
    </source>
</evidence>
<accession>A0A645K0B5</accession>
<comment type="caution">
    <text evidence="1">The sequence shown here is derived from an EMBL/GenBank/DDBJ whole genome shotgun (WGS) entry which is preliminary data.</text>
</comment>